<dbReference type="EMBL" id="AHTH01000056">
    <property type="protein sequence ID" value="EHR39386.1"/>
    <property type="molecule type" value="Genomic_DNA"/>
</dbReference>
<dbReference type="Proteomes" id="UP000012046">
    <property type="component" value="Unassembled WGS sequence"/>
</dbReference>
<dbReference type="AlphaFoldDB" id="H3ZJ59"/>
<accession>H3ZJ59</accession>
<reference evidence="1 2" key="1">
    <citation type="journal article" date="2012" name="J. Bacteriol.">
        <title>Genome Sequence of Extracellular-Protease-Producing Alishewanella jeotgali Isolated from Traditional Korean Fermented Seafood.</title>
        <authorList>
            <person name="Jung J."/>
            <person name="Chun J."/>
            <person name="Park W."/>
        </authorList>
    </citation>
    <scope>NUCLEOTIDE SEQUENCE [LARGE SCALE GENOMIC DNA]</scope>
    <source>
        <strain evidence="1 2">KCTC 22429</strain>
    </source>
</reference>
<name>H3ZJ59_9ALTE</name>
<protein>
    <submittedName>
        <fullName evidence="1">Uncharacterized protein</fullName>
    </submittedName>
</protein>
<organism evidence="1 2">
    <name type="scientific">Alishewanella jeotgali KCTC 22429</name>
    <dbReference type="NCBI Taxonomy" id="1129374"/>
    <lineage>
        <taxon>Bacteria</taxon>
        <taxon>Pseudomonadati</taxon>
        <taxon>Pseudomonadota</taxon>
        <taxon>Gammaproteobacteria</taxon>
        <taxon>Alteromonadales</taxon>
        <taxon>Alteromonadaceae</taxon>
        <taxon>Alishewanella</taxon>
    </lineage>
</organism>
<gene>
    <name evidence="1" type="ORF">AJE_17125</name>
</gene>
<sequence length="102" mass="11571">MAFTSQHIMITEGDERIEIFGRLKEDLYTTELELHVNGELQDQLVSTPKNGILGCTRFLSGTLKNNIPVKVQLKANIFMRPEYTFYVNGTAVYIKKGTWGGM</sequence>
<keyword evidence="2" id="KW-1185">Reference proteome</keyword>
<evidence type="ECO:0000313" key="1">
    <source>
        <dbReference type="EMBL" id="EHR39386.1"/>
    </source>
</evidence>
<evidence type="ECO:0000313" key="2">
    <source>
        <dbReference type="Proteomes" id="UP000012046"/>
    </source>
</evidence>
<comment type="caution">
    <text evidence="1">The sequence shown here is derived from an EMBL/GenBank/DDBJ whole genome shotgun (WGS) entry which is preliminary data.</text>
</comment>
<dbReference type="STRING" id="1129374.AJE_17125"/>
<proteinExistence type="predicted"/>